<gene>
    <name evidence="2" type="ORF">ColLi_09264</name>
</gene>
<sequence length="183" mass="20785">MCAIGMMIWTLSDRWNDGEPIDWAIMVTTVLMDFWQMANLSIDAVYAIFWCQKGVFSEAAELGIYTRFDNIMGKRLGSKCESVLEGPTVKKTMRHLSRAEAADPLGLNRVEGVIGPETPELTVRQSLDRPKEMSKVRKAFNVARRVLAVTGYILSIDLAIPFTWQLTRDWGKMDLGTRFFETI</sequence>
<dbReference type="Proteomes" id="UP001055172">
    <property type="component" value="Unassembled WGS sequence"/>
</dbReference>
<dbReference type="AlphaFoldDB" id="A0AA37LW67"/>
<evidence type="ECO:0000256" key="1">
    <source>
        <dbReference type="SAM" id="Phobius"/>
    </source>
</evidence>
<accession>A0AA37LW67</accession>
<reference evidence="2 3" key="1">
    <citation type="submission" date="2021-07" db="EMBL/GenBank/DDBJ databases">
        <title>Genome data of Colletotrichum spaethianum.</title>
        <authorList>
            <person name="Utami Y.D."/>
            <person name="Hiruma K."/>
        </authorList>
    </citation>
    <scope>NUCLEOTIDE SEQUENCE [LARGE SCALE GENOMIC DNA]</scope>
    <source>
        <strain evidence="2 3">MAFF 242679</strain>
    </source>
</reference>
<proteinExistence type="predicted"/>
<keyword evidence="3" id="KW-1185">Reference proteome</keyword>
<evidence type="ECO:0000313" key="3">
    <source>
        <dbReference type="Proteomes" id="UP001055172"/>
    </source>
</evidence>
<feature type="transmembrane region" description="Helical" evidence="1">
    <location>
        <begin position="142"/>
        <end position="164"/>
    </location>
</feature>
<evidence type="ECO:0000313" key="2">
    <source>
        <dbReference type="EMBL" id="GJC86426.1"/>
    </source>
</evidence>
<protein>
    <submittedName>
        <fullName evidence="2">Uncharacterized protein</fullName>
    </submittedName>
</protein>
<keyword evidence="1" id="KW-0472">Membrane</keyword>
<comment type="caution">
    <text evidence="2">The sequence shown here is derived from an EMBL/GenBank/DDBJ whole genome shotgun (WGS) entry which is preliminary data.</text>
</comment>
<keyword evidence="1" id="KW-1133">Transmembrane helix</keyword>
<organism evidence="2 3">
    <name type="scientific">Colletotrichum liriopes</name>
    <dbReference type="NCBI Taxonomy" id="708192"/>
    <lineage>
        <taxon>Eukaryota</taxon>
        <taxon>Fungi</taxon>
        <taxon>Dikarya</taxon>
        <taxon>Ascomycota</taxon>
        <taxon>Pezizomycotina</taxon>
        <taxon>Sordariomycetes</taxon>
        <taxon>Hypocreomycetidae</taxon>
        <taxon>Glomerellales</taxon>
        <taxon>Glomerellaceae</taxon>
        <taxon>Colletotrichum</taxon>
        <taxon>Colletotrichum spaethianum species complex</taxon>
    </lineage>
</organism>
<name>A0AA37LW67_9PEZI</name>
<keyword evidence="1" id="KW-0812">Transmembrane</keyword>
<dbReference type="EMBL" id="BPPX01000021">
    <property type="protein sequence ID" value="GJC86426.1"/>
    <property type="molecule type" value="Genomic_DNA"/>
</dbReference>